<evidence type="ECO:0000256" key="2">
    <source>
        <dbReference type="ARBA" id="ARBA00022475"/>
    </source>
</evidence>
<dbReference type="OrthoDB" id="9775544at2"/>
<comment type="caution">
    <text evidence="8">The sequence shown here is derived from an EMBL/GenBank/DDBJ whole genome shotgun (WGS) entry which is preliminary data.</text>
</comment>
<feature type="transmembrane region" description="Helical" evidence="6">
    <location>
        <begin position="402"/>
        <end position="424"/>
    </location>
</feature>
<evidence type="ECO:0000313" key="8">
    <source>
        <dbReference type="EMBL" id="PPB82218.1"/>
    </source>
</evidence>
<feature type="transmembrane region" description="Helical" evidence="6">
    <location>
        <begin position="486"/>
        <end position="504"/>
    </location>
</feature>
<dbReference type="PANTHER" id="PTHR30287">
    <property type="entry name" value="MEMBRANE COMPONENT OF PREDICTED ABC SUPERFAMILY METABOLITE UPTAKE TRANSPORTER"/>
    <property type="match status" value="1"/>
</dbReference>
<dbReference type="EMBL" id="PRDS01000001">
    <property type="protein sequence ID" value="PPB82218.1"/>
    <property type="molecule type" value="Genomic_DNA"/>
</dbReference>
<dbReference type="Pfam" id="PF02687">
    <property type="entry name" value="FtsX"/>
    <property type="match status" value="2"/>
</dbReference>
<evidence type="ECO:0000259" key="7">
    <source>
        <dbReference type="Pfam" id="PF02687"/>
    </source>
</evidence>
<accession>A0A2S5JLE8</accession>
<dbReference type="InterPro" id="IPR038766">
    <property type="entry name" value="Membrane_comp_ABC_pdt"/>
</dbReference>
<keyword evidence="3 6" id="KW-0812">Transmembrane</keyword>
<feature type="domain" description="ABC3 transporter permease C-terminal" evidence="7">
    <location>
        <begin position="723"/>
        <end position="833"/>
    </location>
</feature>
<dbReference type="InterPro" id="IPR003838">
    <property type="entry name" value="ABC3_permease_C"/>
</dbReference>
<dbReference type="PANTHER" id="PTHR30287:SF1">
    <property type="entry name" value="INNER MEMBRANE PROTEIN"/>
    <property type="match status" value="1"/>
</dbReference>
<feature type="transmembrane region" description="Helical" evidence="6">
    <location>
        <begin position="266"/>
        <end position="290"/>
    </location>
</feature>
<dbReference type="Proteomes" id="UP000239736">
    <property type="component" value="Unassembled WGS sequence"/>
</dbReference>
<keyword evidence="2" id="KW-1003">Cell membrane</keyword>
<name>A0A2S5JLE8_9RHOB</name>
<feature type="transmembrane region" description="Helical" evidence="6">
    <location>
        <begin position="360"/>
        <end position="381"/>
    </location>
</feature>
<reference evidence="8 9" key="1">
    <citation type="submission" date="2018-01" db="EMBL/GenBank/DDBJ databases">
        <title>Genomic Encyclopedia of Archaeal and Bacterial Type Strains, Phase II (KMG-II): from individual species to whole genera.</title>
        <authorList>
            <person name="Goeker M."/>
        </authorList>
    </citation>
    <scope>NUCLEOTIDE SEQUENCE [LARGE SCALE GENOMIC DNA]</scope>
    <source>
        <strain evidence="8 9">DSM 12048</strain>
    </source>
</reference>
<evidence type="ECO:0000256" key="6">
    <source>
        <dbReference type="SAM" id="Phobius"/>
    </source>
</evidence>
<evidence type="ECO:0000256" key="3">
    <source>
        <dbReference type="ARBA" id="ARBA00022692"/>
    </source>
</evidence>
<feature type="transmembrane region" description="Helical" evidence="6">
    <location>
        <begin position="810"/>
        <end position="830"/>
    </location>
</feature>
<sequence length="845" mass="88566">MSVADLRLAFRIARRELRGGLSGFVVFLLCLMLGVGAIAGVGTVRAAIERALAQQGAVLLGGDAEMSFTYRFATEDELAFMKSHARAISEVVELRSMVVVGEGALAQRALTEIKAVDAAYPLVGQVVLDPPIDLQSALGKRDNMPGAVMDPVLADRLGLEVGDVFMLGTGRFRLSARLLREPDSVAAGFAFGPRTIVRTSDLRAAGLIVPGSLFDTHYRLRLSDGADLDALKARAESEFRDTGLRWRDARRGAPGMLRFVERMGAFLVLVGLAGLAVGGVGIATAVTSYLETRTETIAVLKALGAEGGTILAVYLFQIALLAAIGILAGLALGAGLPILFGPLIGARLPVPVDISLAPGALAEAALYGALSAGLFALWPLSRTREVRPAALFRDLGAERRRWPGWGLAAVLAAIAGLLVVSATLLSGMTWLALGTLGGVALALAVLALTALGLRVVARRLARVARGRVALRLALGAIASPRDETRAVVLSLGLGLTVLAAIGQIDANLRGAIARDLPEVAPSYFFIDIQPDQIGPIMQRLTGDAQVTRVEAAPMLRGVITRINGQDAREVAGDHWVVRGDRGLTYSAAPPPGTRLTAGQWWPEDYDGPPQMSFAREEAEEIGLKLGDRITVNVLGRNIEATITSFREVDFSTGGIGFVMSMNPAALAGAPHSWIATVHAAPEAEARILRELASDWPNITAIRVRDVVDRVAEALRAIARATAIAAGVTLLTGLVVLIGAAAAGGRARIYEAAILKTLGAERALILRSFALRSALTGAAAGGVAVIFGALAGAIVMELVMEGDYRFEPVSAFGIVAGGALTTLVAGLLFALRPLSVRPARVLRARD</sequence>
<feature type="transmembrane region" description="Helical" evidence="6">
    <location>
        <begin position="722"/>
        <end position="742"/>
    </location>
</feature>
<proteinExistence type="predicted"/>
<dbReference type="RefSeq" id="WP_104068797.1">
    <property type="nucleotide sequence ID" value="NZ_PRDS01000001.1"/>
</dbReference>
<dbReference type="GO" id="GO:0005886">
    <property type="term" value="C:plasma membrane"/>
    <property type="evidence" value="ECO:0007669"/>
    <property type="project" value="UniProtKB-SubCell"/>
</dbReference>
<evidence type="ECO:0000256" key="4">
    <source>
        <dbReference type="ARBA" id="ARBA00022989"/>
    </source>
</evidence>
<keyword evidence="5 6" id="KW-0472">Membrane</keyword>
<gene>
    <name evidence="8" type="ORF">LV82_00143</name>
</gene>
<protein>
    <submittedName>
        <fullName evidence="8">Putative ABC transport system permease protein</fullName>
    </submittedName>
</protein>
<evidence type="ECO:0000256" key="1">
    <source>
        <dbReference type="ARBA" id="ARBA00004651"/>
    </source>
</evidence>
<keyword evidence="4 6" id="KW-1133">Transmembrane helix</keyword>
<feature type="transmembrane region" description="Helical" evidence="6">
    <location>
        <begin position="311"/>
        <end position="340"/>
    </location>
</feature>
<comment type="subcellular location">
    <subcellularLocation>
        <location evidence="1">Cell membrane</location>
        <topology evidence="1">Multi-pass membrane protein</topology>
    </subcellularLocation>
</comment>
<keyword evidence="9" id="KW-1185">Reference proteome</keyword>
<feature type="transmembrane region" description="Helical" evidence="6">
    <location>
        <begin position="763"/>
        <end position="790"/>
    </location>
</feature>
<dbReference type="AlphaFoldDB" id="A0A2S5JLE8"/>
<feature type="transmembrane region" description="Helical" evidence="6">
    <location>
        <begin position="430"/>
        <end position="457"/>
    </location>
</feature>
<feature type="transmembrane region" description="Helical" evidence="6">
    <location>
        <begin position="21"/>
        <end position="42"/>
    </location>
</feature>
<evidence type="ECO:0000256" key="5">
    <source>
        <dbReference type="ARBA" id="ARBA00023136"/>
    </source>
</evidence>
<evidence type="ECO:0000313" key="9">
    <source>
        <dbReference type="Proteomes" id="UP000239736"/>
    </source>
</evidence>
<feature type="domain" description="ABC3 transporter permease C-terminal" evidence="7">
    <location>
        <begin position="270"/>
        <end position="384"/>
    </location>
</feature>
<organism evidence="8 9">
    <name type="scientific">Albidovulum inexpectatum</name>
    <dbReference type="NCBI Taxonomy" id="196587"/>
    <lineage>
        <taxon>Bacteria</taxon>
        <taxon>Pseudomonadati</taxon>
        <taxon>Pseudomonadota</taxon>
        <taxon>Alphaproteobacteria</taxon>
        <taxon>Rhodobacterales</taxon>
        <taxon>Paracoccaceae</taxon>
        <taxon>Albidovulum</taxon>
    </lineage>
</organism>